<evidence type="ECO:0000256" key="10">
    <source>
        <dbReference type="ARBA" id="ARBA00023049"/>
    </source>
</evidence>
<comment type="cofactor">
    <cofactor evidence="1">
        <name>Zn(2+)</name>
        <dbReference type="ChEBI" id="CHEBI:29105"/>
    </cofactor>
</comment>
<sequence length="371" mass="38857">MTTPVTPASREPWTLMRVGGAPVVVDPTSLLLGLLVAASWFPAVSRVFTSPVTLLGVLVGAAAGVLLSVLLHELAHGLTGTVLGRRPVRYELMLLGGRTSFGPARDWAPWKDVLTSVSGPATNALLWLVTSWLSALALLPLPVGLTLWAVSWVNLALAVFNILPGLPLDGGHALSALVHQVTGRRELGQRLAAWGGLLIVAGMVWRWVLGPLVLEGRQPATFSLMLVALVGWTITSTSWQVLSLGRNSRAAVRLDLRRLVRPVKPLPASTPLAVVRAELAQGTSVVLVVEGADLLGLIDAQALVEAGLTRPSPGETALAGQVCQVLPAAAVSSDLDGVAGAEALKRARAVSRWLVLLERGQVLGAVPTGAR</sequence>
<feature type="transmembrane region" description="Helical" evidence="12">
    <location>
        <begin position="52"/>
        <end position="71"/>
    </location>
</feature>
<keyword evidence="4 14" id="KW-0645">Protease</keyword>
<dbReference type="InterPro" id="IPR008915">
    <property type="entry name" value="Peptidase_M50"/>
</dbReference>
<reference evidence="14 15" key="1">
    <citation type="submission" date="2020-12" db="EMBL/GenBank/DDBJ databases">
        <authorList>
            <person name="Zhou J."/>
        </authorList>
    </citation>
    <scope>NUCLEOTIDE SEQUENCE [LARGE SCALE GENOMIC DNA]</scope>
    <source>
        <strain evidence="14 15">CCUG 61299</strain>
    </source>
</reference>
<feature type="transmembrane region" description="Helical" evidence="12">
    <location>
        <begin position="124"/>
        <end position="150"/>
    </location>
</feature>
<proteinExistence type="inferred from homology"/>
<dbReference type="KEGG" id="awe:JG540_05675"/>
<evidence type="ECO:0000256" key="12">
    <source>
        <dbReference type="SAM" id="Phobius"/>
    </source>
</evidence>
<dbReference type="Proteomes" id="UP000595895">
    <property type="component" value="Chromosome"/>
</dbReference>
<dbReference type="GO" id="GO:0006508">
    <property type="term" value="P:proteolysis"/>
    <property type="evidence" value="ECO:0007669"/>
    <property type="project" value="UniProtKB-KW"/>
</dbReference>
<dbReference type="AlphaFoldDB" id="A0A7T7M869"/>
<dbReference type="GO" id="GO:0046872">
    <property type="term" value="F:metal ion binding"/>
    <property type="evidence" value="ECO:0007669"/>
    <property type="project" value="UniProtKB-KW"/>
</dbReference>
<evidence type="ECO:0000256" key="5">
    <source>
        <dbReference type="ARBA" id="ARBA00022692"/>
    </source>
</evidence>
<dbReference type="PANTHER" id="PTHR39188:SF3">
    <property type="entry name" value="STAGE IV SPORULATION PROTEIN FB"/>
    <property type="match status" value="1"/>
</dbReference>
<evidence type="ECO:0000256" key="6">
    <source>
        <dbReference type="ARBA" id="ARBA00022723"/>
    </source>
</evidence>
<keyword evidence="6" id="KW-0479">Metal-binding</keyword>
<dbReference type="PANTHER" id="PTHR39188">
    <property type="entry name" value="MEMBRANE-ASSOCIATED ZINC METALLOPROTEASE M50B"/>
    <property type="match status" value="1"/>
</dbReference>
<keyword evidence="5 12" id="KW-0812">Transmembrane</keyword>
<evidence type="ECO:0000256" key="11">
    <source>
        <dbReference type="ARBA" id="ARBA00023136"/>
    </source>
</evidence>
<feature type="transmembrane region" description="Helical" evidence="12">
    <location>
        <begin position="20"/>
        <end position="40"/>
    </location>
</feature>
<feature type="transmembrane region" description="Helical" evidence="12">
    <location>
        <begin position="191"/>
        <end position="208"/>
    </location>
</feature>
<dbReference type="GO" id="GO:0008237">
    <property type="term" value="F:metallopeptidase activity"/>
    <property type="evidence" value="ECO:0007669"/>
    <property type="project" value="UniProtKB-KW"/>
</dbReference>
<feature type="transmembrane region" description="Helical" evidence="12">
    <location>
        <begin position="220"/>
        <end position="242"/>
    </location>
</feature>
<evidence type="ECO:0000256" key="7">
    <source>
        <dbReference type="ARBA" id="ARBA00022801"/>
    </source>
</evidence>
<evidence type="ECO:0000256" key="3">
    <source>
        <dbReference type="ARBA" id="ARBA00007931"/>
    </source>
</evidence>
<evidence type="ECO:0000256" key="9">
    <source>
        <dbReference type="ARBA" id="ARBA00022989"/>
    </source>
</evidence>
<evidence type="ECO:0000256" key="1">
    <source>
        <dbReference type="ARBA" id="ARBA00001947"/>
    </source>
</evidence>
<comment type="similarity">
    <text evidence="3">Belongs to the peptidase M50B family.</text>
</comment>
<dbReference type="Pfam" id="PF02163">
    <property type="entry name" value="Peptidase_M50"/>
    <property type="match status" value="1"/>
</dbReference>
<keyword evidence="15" id="KW-1185">Reference proteome</keyword>
<keyword evidence="8" id="KW-0862">Zinc</keyword>
<evidence type="ECO:0000313" key="15">
    <source>
        <dbReference type="Proteomes" id="UP000595895"/>
    </source>
</evidence>
<keyword evidence="9 12" id="KW-1133">Transmembrane helix</keyword>
<evidence type="ECO:0000256" key="8">
    <source>
        <dbReference type="ARBA" id="ARBA00022833"/>
    </source>
</evidence>
<name>A0A7T7M869_9ACTO</name>
<accession>A0A7T7M869</accession>
<keyword evidence="11 12" id="KW-0472">Membrane</keyword>
<evidence type="ECO:0000259" key="13">
    <source>
        <dbReference type="Pfam" id="PF02163"/>
    </source>
</evidence>
<feature type="domain" description="Peptidase M50" evidence="13">
    <location>
        <begin position="147"/>
        <end position="185"/>
    </location>
</feature>
<comment type="subcellular location">
    <subcellularLocation>
        <location evidence="2">Membrane</location>
        <topology evidence="2">Multi-pass membrane protein</topology>
    </subcellularLocation>
</comment>
<evidence type="ECO:0000313" key="14">
    <source>
        <dbReference type="EMBL" id="QQM66608.1"/>
    </source>
</evidence>
<evidence type="ECO:0000256" key="2">
    <source>
        <dbReference type="ARBA" id="ARBA00004141"/>
    </source>
</evidence>
<dbReference type="GO" id="GO:0016020">
    <property type="term" value="C:membrane"/>
    <property type="evidence" value="ECO:0007669"/>
    <property type="project" value="UniProtKB-SubCell"/>
</dbReference>
<keyword evidence="7" id="KW-0378">Hydrolase</keyword>
<dbReference type="RefSeq" id="WP_200274698.1">
    <property type="nucleotide sequence ID" value="NZ_CP066802.1"/>
</dbReference>
<organism evidence="14 15">
    <name type="scientific">Actinomyces weissii</name>
    <dbReference type="NCBI Taxonomy" id="675090"/>
    <lineage>
        <taxon>Bacteria</taxon>
        <taxon>Bacillati</taxon>
        <taxon>Actinomycetota</taxon>
        <taxon>Actinomycetes</taxon>
        <taxon>Actinomycetales</taxon>
        <taxon>Actinomycetaceae</taxon>
        <taxon>Actinomyces</taxon>
    </lineage>
</organism>
<gene>
    <name evidence="14" type="ORF">JG540_05675</name>
</gene>
<protein>
    <submittedName>
        <fullName evidence="14">Site-2 protease family protein</fullName>
    </submittedName>
</protein>
<keyword evidence="10" id="KW-0482">Metalloprotease</keyword>
<evidence type="ECO:0000256" key="4">
    <source>
        <dbReference type="ARBA" id="ARBA00022670"/>
    </source>
</evidence>
<dbReference type="EMBL" id="CP066802">
    <property type="protein sequence ID" value="QQM66608.1"/>
    <property type="molecule type" value="Genomic_DNA"/>
</dbReference>